<accession>A0A384WID8</accession>
<protein>
    <submittedName>
        <fullName evidence="1">Metal resistance protein</fullName>
    </submittedName>
</protein>
<reference evidence="1 2" key="1">
    <citation type="submission" date="2017-08" db="EMBL/GenBank/DDBJ databases">
        <title>Genomic analysis reveals CRISPR-Cas mediated host-pathogen interaction between enterotoxigenic Escherichia coli and phages.</title>
        <authorList>
            <person name="Chakraborty S."/>
            <person name="Begum Y.A."/>
            <person name="Qadri F."/>
            <person name="Camilli A."/>
        </authorList>
    </citation>
    <scope>NUCLEOTIDE SEQUENCE [LARGE SCALE GENOMIC DNA]</scope>
</reference>
<proteinExistence type="predicted"/>
<organism evidence="1 2">
    <name type="scientific">Escherichia phage IMM-002</name>
    <dbReference type="NCBI Taxonomy" id="2041760"/>
    <lineage>
        <taxon>Viruses</taxon>
        <taxon>Duplodnaviria</taxon>
        <taxon>Heunggongvirae</taxon>
        <taxon>Uroviricota</taxon>
        <taxon>Caudoviricetes</taxon>
        <taxon>Autographivirales</taxon>
        <taxon>Autotranscriptaviridae</taxon>
        <taxon>Studiervirinae</taxon>
        <taxon>Kayfunavirus</taxon>
        <taxon>Kayfunavirus IMM002</taxon>
    </lineage>
</organism>
<keyword evidence="2" id="KW-1185">Reference proteome</keyword>
<dbReference type="EMBL" id="MF630921">
    <property type="protein sequence ID" value="ATI16972.1"/>
    <property type="molecule type" value="Genomic_DNA"/>
</dbReference>
<evidence type="ECO:0000313" key="1">
    <source>
        <dbReference type="EMBL" id="ATI16972.1"/>
    </source>
</evidence>
<dbReference type="KEGG" id="vg:55003914"/>
<name>A0A384WID8_9CAUD</name>
<dbReference type="Proteomes" id="UP000275089">
    <property type="component" value="Segment"/>
</dbReference>
<evidence type="ECO:0000313" key="2">
    <source>
        <dbReference type="Proteomes" id="UP000275089"/>
    </source>
</evidence>
<sequence>MYTAKKASHRASHLRSVISLPPRGVLTRVALEPASPAT</sequence>
<dbReference type="GeneID" id="55003914"/>
<dbReference type="RefSeq" id="YP_009812841.1">
    <property type="nucleotide sequence ID" value="NC_048071.1"/>
</dbReference>